<dbReference type="CDD" id="cd06173">
    <property type="entry name" value="MFS_MefA_like"/>
    <property type="match status" value="1"/>
</dbReference>
<accession>A0A8J3K7R4</accession>
<comment type="caution">
    <text evidence="9">The sequence shown here is derived from an EMBL/GenBank/DDBJ whole genome shotgun (WGS) entry which is preliminary data.</text>
</comment>
<keyword evidence="3" id="KW-1003">Cell membrane</keyword>
<comment type="subcellular location">
    <subcellularLocation>
        <location evidence="1">Cell membrane</location>
        <topology evidence="1">Multi-pass membrane protein</topology>
    </subcellularLocation>
</comment>
<sequence>MSAMTSTAGLGRDFRRLWAGYAISEFGSAVGAGTLPLVAIIVLDSPAWQVSMLAALSAAVAAAIAAAIALPVGSRIDLSRKRPYMIGADLVRFAALASLPAAAALGALTITQLCLVGVVNTAAAMTFAAASGAHLKNLVPAQLRTRANSRMEATFWTAISVGPPLGGLIVSAVGPLATAAVDAVSYLGSAAWIRRIRTPEPPPAARHDEPWTAQLTAGWRYIYARADLGALFVNSQIFGGAIMLASPILPVLMLGELGLAPWQYGLAVGVPALGGIVGSLLTGPLVRRYGSRRVLLGAGAARTVWMVLVPFAPPDTAGLVLIIVADTMLLLCAGVFGPLFVTYRMDAVGDGHLGRVLTTWSAGTRCVQPLFIAAGGVLAWLLGPAAAIGVAALLLLASSVLLPWNAVEPDRPARALRTAD</sequence>
<dbReference type="InterPro" id="IPR020846">
    <property type="entry name" value="MFS_dom"/>
</dbReference>
<dbReference type="PANTHER" id="PTHR23513">
    <property type="entry name" value="INTEGRAL MEMBRANE EFFLUX PROTEIN-RELATED"/>
    <property type="match status" value="1"/>
</dbReference>
<feature type="transmembrane region" description="Helical" evidence="7">
    <location>
        <begin position="294"/>
        <end position="312"/>
    </location>
</feature>
<reference evidence="9 10" key="1">
    <citation type="submission" date="2021-01" db="EMBL/GenBank/DDBJ databases">
        <title>Whole genome shotgun sequence of Catellatospora chokoriensis NBRC 107358.</title>
        <authorList>
            <person name="Komaki H."/>
            <person name="Tamura T."/>
        </authorList>
    </citation>
    <scope>NUCLEOTIDE SEQUENCE [LARGE SCALE GENOMIC DNA]</scope>
    <source>
        <strain evidence="9 10">NBRC 107358</strain>
    </source>
</reference>
<gene>
    <name evidence="9" type="ORF">Cch02nite_81850</name>
</gene>
<protein>
    <submittedName>
        <fullName evidence="9">MFS transporter</fullName>
    </submittedName>
</protein>
<feature type="transmembrane region" description="Helical" evidence="7">
    <location>
        <begin position="93"/>
        <end position="119"/>
    </location>
</feature>
<evidence type="ECO:0000256" key="6">
    <source>
        <dbReference type="ARBA" id="ARBA00023136"/>
    </source>
</evidence>
<evidence type="ECO:0000256" key="2">
    <source>
        <dbReference type="ARBA" id="ARBA00022448"/>
    </source>
</evidence>
<evidence type="ECO:0000256" key="5">
    <source>
        <dbReference type="ARBA" id="ARBA00022989"/>
    </source>
</evidence>
<evidence type="ECO:0000313" key="10">
    <source>
        <dbReference type="Proteomes" id="UP000619293"/>
    </source>
</evidence>
<dbReference type="InterPro" id="IPR036259">
    <property type="entry name" value="MFS_trans_sf"/>
</dbReference>
<keyword evidence="2" id="KW-0813">Transport</keyword>
<feature type="transmembrane region" description="Helical" evidence="7">
    <location>
        <begin position="21"/>
        <end position="42"/>
    </location>
</feature>
<evidence type="ECO:0000256" key="7">
    <source>
        <dbReference type="SAM" id="Phobius"/>
    </source>
</evidence>
<feature type="transmembrane region" description="Helical" evidence="7">
    <location>
        <begin position="48"/>
        <end position="72"/>
    </location>
</feature>
<evidence type="ECO:0000259" key="8">
    <source>
        <dbReference type="PROSITE" id="PS50850"/>
    </source>
</evidence>
<dbReference type="Pfam" id="PF05977">
    <property type="entry name" value="MFS_3"/>
    <property type="match status" value="1"/>
</dbReference>
<dbReference type="EMBL" id="BONG01000115">
    <property type="protein sequence ID" value="GIF94741.1"/>
    <property type="molecule type" value="Genomic_DNA"/>
</dbReference>
<dbReference type="AlphaFoldDB" id="A0A8J3K7R4"/>
<keyword evidence="5 7" id="KW-1133">Transmembrane helix</keyword>
<dbReference type="GO" id="GO:0005886">
    <property type="term" value="C:plasma membrane"/>
    <property type="evidence" value="ECO:0007669"/>
    <property type="project" value="UniProtKB-SubCell"/>
</dbReference>
<evidence type="ECO:0000313" key="9">
    <source>
        <dbReference type="EMBL" id="GIF94741.1"/>
    </source>
</evidence>
<proteinExistence type="predicted"/>
<dbReference type="PROSITE" id="PS50850">
    <property type="entry name" value="MFS"/>
    <property type="match status" value="1"/>
</dbReference>
<dbReference type="SUPFAM" id="SSF103473">
    <property type="entry name" value="MFS general substrate transporter"/>
    <property type="match status" value="1"/>
</dbReference>
<feature type="transmembrane region" description="Helical" evidence="7">
    <location>
        <begin position="228"/>
        <end position="249"/>
    </location>
</feature>
<evidence type="ECO:0000256" key="1">
    <source>
        <dbReference type="ARBA" id="ARBA00004651"/>
    </source>
</evidence>
<keyword evidence="6 7" id="KW-0472">Membrane</keyword>
<dbReference type="GO" id="GO:0022857">
    <property type="term" value="F:transmembrane transporter activity"/>
    <property type="evidence" value="ECO:0007669"/>
    <property type="project" value="InterPro"/>
</dbReference>
<feature type="transmembrane region" description="Helical" evidence="7">
    <location>
        <begin position="318"/>
        <end position="341"/>
    </location>
</feature>
<evidence type="ECO:0000256" key="4">
    <source>
        <dbReference type="ARBA" id="ARBA00022692"/>
    </source>
</evidence>
<keyword evidence="10" id="KW-1185">Reference proteome</keyword>
<organism evidence="9 10">
    <name type="scientific">Catellatospora chokoriensis</name>
    <dbReference type="NCBI Taxonomy" id="310353"/>
    <lineage>
        <taxon>Bacteria</taxon>
        <taxon>Bacillati</taxon>
        <taxon>Actinomycetota</taxon>
        <taxon>Actinomycetes</taxon>
        <taxon>Micromonosporales</taxon>
        <taxon>Micromonosporaceae</taxon>
        <taxon>Catellatospora</taxon>
    </lineage>
</organism>
<feature type="transmembrane region" description="Helical" evidence="7">
    <location>
        <begin position="165"/>
        <end position="187"/>
    </location>
</feature>
<dbReference type="PANTHER" id="PTHR23513:SF6">
    <property type="entry name" value="MAJOR FACILITATOR SUPERFAMILY ASSOCIATED DOMAIN-CONTAINING PROTEIN"/>
    <property type="match status" value="1"/>
</dbReference>
<dbReference type="RefSeq" id="WP_342355597.1">
    <property type="nucleotide sequence ID" value="NZ_BAAALB010000041.1"/>
</dbReference>
<dbReference type="Gene3D" id="1.20.1250.20">
    <property type="entry name" value="MFS general substrate transporter like domains"/>
    <property type="match status" value="1"/>
</dbReference>
<keyword evidence="4 7" id="KW-0812">Transmembrane</keyword>
<dbReference type="Proteomes" id="UP000619293">
    <property type="component" value="Unassembled WGS sequence"/>
</dbReference>
<feature type="transmembrane region" description="Helical" evidence="7">
    <location>
        <begin position="261"/>
        <end position="282"/>
    </location>
</feature>
<dbReference type="InterPro" id="IPR010290">
    <property type="entry name" value="TM_effector"/>
</dbReference>
<name>A0A8J3K7R4_9ACTN</name>
<feature type="domain" description="Major facilitator superfamily (MFS) profile" evidence="8">
    <location>
        <begin position="227"/>
        <end position="420"/>
    </location>
</feature>
<evidence type="ECO:0000256" key="3">
    <source>
        <dbReference type="ARBA" id="ARBA00022475"/>
    </source>
</evidence>